<evidence type="ECO:0000313" key="2">
    <source>
        <dbReference type="Proteomes" id="UP000288805"/>
    </source>
</evidence>
<reference evidence="1 2" key="1">
    <citation type="journal article" date="2018" name="PLoS Genet.">
        <title>Population sequencing reveals clonal diversity and ancestral inbreeding in the grapevine cultivar Chardonnay.</title>
        <authorList>
            <person name="Roach M.J."/>
            <person name="Johnson D.L."/>
            <person name="Bohlmann J."/>
            <person name="van Vuuren H.J."/>
            <person name="Jones S.J."/>
            <person name="Pretorius I.S."/>
            <person name="Schmidt S.A."/>
            <person name="Borneman A.R."/>
        </authorList>
    </citation>
    <scope>NUCLEOTIDE SEQUENCE [LARGE SCALE GENOMIC DNA]</scope>
    <source>
        <strain evidence="2">cv. Chardonnay</strain>
        <tissue evidence="1">Leaf</tissue>
    </source>
</reference>
<name>A0A438BSH4_VITVI</name>
<dbReference type="EMBL" id="QGNW01002645">
    <property type="protein sequence ID" value="RVW13820.1"/>
    <property type="molecule type" value="Genomic_DNA"/>
</dbReference>
<accession>A0A438BSH4</accession>
<dbReference type="Proteomes" id="UP000288805">
    <property type="component" value="Unassembled WGS sequence"/>
</dbReference>
<sequence length="75" mass="8111">MRAHQDQQTAILRQIQQHLGLLPLSQPDLPTSSALIAPTEDTTPIEVRIPPPQDEPPIVTAMLEDASSPPEAPTV</sequence>
<comment type="caution">
    <text evidence="1">The sequence shown here is derived from an EMBL/GenBank/DDBJ whole genome shotgun (WGS) entry which is preliminary data.</text>
</comment>
<protein>
    <submittedName>
        <fullName evidence="1">Uncharacterized protein</fullName>
    </submittedName>
</protein>
<dbReference type="AlphaFoldDB" id="A0A438BSH4"/>
<gene>
    <name evidence="1" type="ORF">CK203_083619</name>
</gene>
<proteinExistence type="predicted"/>
<evidence type="ECO:0000313" key="1">
    <source>
        <dbReference type="EMBL" id="RVW13820.1"/>
    </source>
</evidence>
<organism evidence="1 2">
    <name type="scientific">Vitis vinifera</name>
    <name type="common">Grape</name>
    <dbReference type="NCBI Taxonomy" id="29760"/>
    <lineage>
        <taxon>Eukaryota</taxon>
        <taxon>Viridiplantae</taxon>
        <taxon>Streptophyta</taxon>
        <taxon>Embryophyta</taxon>
        <taxon>Tracheophyta</taxon>
        <taxon>Spermatophyta</taxon>
        <taxon>Magnoliopsida</taxon>
        <taxon>eudicotyledons</taxon>
        <taxon>Gunneridae</taxon>
        <taxon>Pentapetalae</taxon>
        <taxon>rosids</taxon>
        <taxon>Vitales</taxon>
        <taxon>Vitaceae</taxon>
        <taxon>Viteae</taxon>
        <taxon>Vitis</taxon>
    </lineage>
</organism>